<evidence type="ECO:0000256" key="1">
    <source>
        <dbReference type="SAM" id="Coils"/>
    </source>
</evidence>
<sequence length="1004" mass="115651">MSEKTDVSQHTRKQDVLCSRSDCPVNSILFDMLYSEDNTDNEQEDLPYDGDLQHRDQCSCDSQNLEEFISLEHVSPTVSTLTSSISSLSKENSDCKKQLSQRKVNTVLLTKKNDIEFTMTTGKEIQVGGFTSSGRNEEFSNSKMSDVLLRHFPTEDLTYQLIDSETIPEISFTDSFDETVLIKNKSSENTGIFSPEEEIKYSERKVSCNSIVKNWDLTQDKLSLTDEGTLVCNSKYCNMDDSQFLIQKEPGRLNEDLNYTSTHKEYQNQQYFLDNTENFHSPQCNEHQVYYRLGNSSEIFPKVKELKRNNESFVFKRTKSSTDLLGKDVLEAITFLESDTNRNQDDQNGTFELDQQLELIRFKEIWRPEMVLTPVLRYCNNATNVMLKILTTFKKNLLHLFKLQVLTRQAEVQNHIDQLRFGSKIPPCSNSHIAEFSIEAQSTGIASKMSAFSPATIPIEHMFDFSQAPHPVDAVRQPSVNTPLLQNITDDTEQILKKQTEELKVNVEIFSECIKQNVFSVQEHLQFLQLLKEQLEQLEHNYVATKEKHYALQLQNHNHSSRTIGKFDPNRKVEGEIFKLGMFLEDIKEKIEKTFASYSSTYITSPSLRSHPSPICSSCSASPLITSTNESPKRNVAELNISQNENYWKNKNHPIEGTLQKAYKKSIQGDSNHPFQQIHLEMQKKNIHLRTMSSVDKTRQQKNKHILIEEFDQYHRSHKTKQNYNNEQENTHRNLNDLQKRSSALANLISKESNEVDFTLLNEQGRSASDNVEKVRHSIDKSKIIIHPTLKMQLSRNKICSCYSNRNKTEYRKATRGHSDCERFPIFFEGKPVDLDVTGNEIEDISSCDLQGSSSSKVDLKHQLKHHGSWIHHGHKELNKGSLRKNSLAHQRICKEQREDFIDKYCDRQNLYIPQTHYSKMHDTVILSPQYLSGSNINGRKSVSNRRKRQSKDINSTILNCTLDNAIQMANNLKTTTEHMMQAVSEDLAKVKIQTLSNGTAHQY</sequence>
<proteinExistence type="predicted"/>
<accession>A0ABM3ZB20</accession>
<gene>
    <name evidence="3" type="primary">AKNAD1</name>
</gene>
<dbReference type="GeneID" id="117677340"/>
<dbReference type="Proteomes" id="UP001652622">
    <property type="component" value="Unplaced"/>
</dbReference>
<feature type="coiled-coil region" evidence="1">
    <location>
        <begin position="721"/>
        <end position="755"/>
    </location>
</feature>
<keyword evidence="2" id="KW-1185">Reference proteome</keyword>
<dbReference type="PANTHER" id="PTHR21510">
    <property type="entry name" value="AKNA DOMAIN-CONTAINING PROTEIN"/>
    <property type="match status" value="1"/>
</dbReference>
<reference evidence="3" key="1">
    <citation type="submission" date="2025-08" db="UniProtKB">
        <authorList>
            <consortium name="RefSeq"/>
        </authorList>
    </citation>
    <scope>IDENTIFICATION</scope>
    <source>
        <tissue evidence="3">Blood</tissue>
    </source>
</reference>
<protein>
    <submittedName>
        <fullName evidence="3">Protein AKNAD1</fullName>
    </submittedName>
</protein>
<evidence type="ECO:0000313" key="2">
    <source>
        <dbReference type="Proteomes" id="UP001652622"/>
    </source>
</evidence>
<dbReference type="InterPro" id="IPR052655">
    <property type="entry name" value="AKNA_Centrosome-Trans_reg"/>
</dbReference>
<evidence type="ECO:0000313" key="3">
    <source>
        <dbReference type="RefSeq" id="XP_060545568.1"/>
    </source>
</evidence>
<feature type="coiled-coil region" evidence="1">
    <location>
        <begin position="521"/>
        <end position="548"/>
    </location>
</feature>
<dbReference type="RefSeq" id="XP_060545568.1">
    <property type="nucleotide sequence ID" value="XM_060689585.1"/>
</dbReference>
<organism evidence="2 3">
    <name type="scientific">Pantherophis guttatus</name>
    <name type="common">Corn snake</name>
    <name type="synonym">Elaphe guttata</name>
    <dbReference type="NCBI Taxonomy" id="94885"/>
    <lineage>
        <taxon>Eukaryota</taxon>
        <taxon>Metazoa</taxon>
        <taxon>Chordata</taxon>
        <taxon>Craniata</taxon>
        <taxon>Vertebrata</taxon>
        <taxon>Euteleostomi</taxon>
        <taxon>Lepidosauria</taxon>
        <taxon>Squamata</taxon>
        <taxon>Bifurcata</taxon>
        <taxon>Unidentata</taxon>
        <taxon>Episquamata</taxon>
        <taxon>Toxicofera</taxon>
        <taxon>Serpentes</taxon>
        <taxon>Colubroidea</taxon>
        <taxon>Colubridae</taxon>
        <taxon>Colubrinae</taxon>
        <taxon>Pantherophis</taxon>
    </lineage>
</organism>
<keyword evidence="1" id="KW-0175">Coiled coil</keyword>
<name>A0ABM3ZB20_PANGU</name>
<dbReference type="PANTHER" id="PTHR21510:SF16">
    <property type="entry name" value="PROTEIN AKNAD1"/>
    <property type="match status" value="1"/>
</dbReference>